<accession>D7VMW6</accession>
<keyword evidence="2" id="KW-1185">Reference proteome</keyword>
<gene>
    <name evidence="1" type="ORF">HMPREF0766_12336</name>
</gene>
<dbReference type="STRING" id="525373.HMPREF0766_12336"/>
<sequence length="46" mass="5714">MTAEERYYFFFENNKELFNQVPLQYIASMLGMRPETFSRIRKKQLF</sequence>
<name>D7VMW6_SPHSI</name>
<dbReference type="EMBL" id="ACHA02000011">
    <property type="protein sequence ID" value="EFK57263.1"/>
    <property type="molecule type" value="Genomic_DNA"/>
</dbReference>
<evidence type="ECO:0000313" key="1">
    <source>
        <dbReference type="EMBL" id="EFK57263.1"/>
    </source>
</evidence>
<evidence type="ECO:0008006" key="3">
    <source>
        <dbReference type="Google" id="ProtNLM"/>
    </source>
</evidence>
<dbReference type="Proteomes" id="UP000006258">
    <property type="component" value="Unassembled WGS sequence"/>
</dbReference>
<evidence type="ECO:0000313" key="2">
    <source>
        <dbReference type="Proteomes" id="UP000006258"/>
    </source>
</evidence>
<organism evidence="1 2">
    <name type="scientific">Sphingobacterium spiritivorum ATCC 33861</name>
    <dbReference type="NCBI Taxonomy" id="525373"/>
    <lineage>
        <taxon>Bacteria</taxon>
        <taxon>Pseudomonadati</taxon>
        <taxon>Bacteroidota</taxon>
        <taxon>Sphingobacteriia</taxon>
        <taxon>Sphingobacteriales</taxon>
        <taxon>Sphingobacteriaceae</taxon>
        <taxon>Sphingobacterium</taxon>
    </lineage>
</organism>
<dbReference type="eggNOG" id="COG0664">
    <property type="taxonomic scope" value="Bacteria"/>
</dbReference>
<dbReference type="HOGENOM" id="CLU_3189160_0_0_10"/>
<reference evidence="1" key="1">
    <citation type="submission" date="2010-07" db="EMBL/GenBank/DDBJ databases">
        <authorList>
            <person name="Muzny D."/>
            <person name="Qin X."/>
            <person name="Buhay C."/>
            <person name="Dugan-Rocha S."/>
            <person name="Ding Y."/>
            <person name="Chen G."/>
            <person name="Hawes A."/>
            <person name="Holder M."/>
            <person name="Jhangiani S."/>
            <person name="Johnson A."/>
            <person name="Khan Z."/>
            <person name="Li Z."/>
            <person name="Liu W."/>
            <person name="Liu X."/>
            <person name="Perez L."/>
            <person name="Shen H."/>
            <person name="Wang Q."/>
            <person name="Watt J."/>
            <person name="Xi L."/>
            <person name="Xin Y."/>
            <person name="Zhou J."/>
            <person name="Deng J."/>
            <person name="Jiang H."/>
            <person name="Liu Y."/>
            <person name="Qu J."/>
            <person name="Song X.-Z."/>
            <person name="Zhang L."/>
            <person name="Villasana D."/>
            <person name="Johnson A."/>
            <person name="Liu J."/>
            <person name="Liyanage D."/>
            <person name="Lorensuhewa L."/>
            <person name="Robinson T."/>
            <person name="Song A."/>
            <person name="Song B.-B."/>
            <person name="Dinh H."/>
            <person name="Thornton R."/>
            <person name="Coyle M."/>
            <person name="Francisco L."/>
            <person name="Jackson L."/>
            <person name="Javaid M."/>
            <person name="Korchina V."/>
            <person name="Kovar C."/>
            <person name="Mata R."/>
            <person name="Mathew T."/>
            <person name="Ngo R."/>
            <person name="Nguyen L."/>
            <person name="Nguyen N."/>
            <person name="Okwuonu G."/>
            <person name="Ongeri F."/>
            <person name="Pham C."/>
            <person name="Simmons D."/>
            <person name="Wilczek-Boney K."/>
            <person name="Hale W."/>
            <person name="Jakkamsetti A."/>
            <person name="Pham P."/>
            <person name="Ruth R."/>
            <person name="San Lucas F."/>
            <person name="Warren J."/>
            <person name="Zhang J."/>
            <person name="Zhao Z."/>
            <person name="Zhou C."/>
            <person name="Zhu D."/>
            <person name="Lee S."/>
            <person name="Bess C."/>
            <person name="Blankenburg K."/>
            <person name="Forbes L."/>
            <person name="Fu Q."/>
            <person name="Gubbala S."/>
            <person name="Hirani K."/>
            <person name="Jayaseelan J.C."/>
            <person name="Lara F."/>
            <person name="Munidasa M."/>
            <person name="Palculict T."/>
            <person name="Patil S."/>
            <person name="Pu L.-L."/>
            <person name="Saada N."/>
            <person name="Tang L."/>
            <person name="Weissenberger G."/>
            <person name="Zhu Y."/>
            <person name="Hemphill L."/>
            <person name="Shang Y."/>
            <person name="Youmans B."/>
            <person name="Ayvaz T."/>
            <person name="Ross M."/>
            <person name="Santibanez J."/>
            <person name="Aqrawi P."/>
            <person name="Gross S."/>
            <person name="Joshi V."/>
            <person name="Fowler G."/>
            <person name="Nazareth L."/>
            <person name="Reid J."/>
            <person name="Worley K."/>
            <person name="Petrosino J."/>
            <person name="Highlander S."/>
            <person name="Gibbs R."/>
        </authorList>
    </citation>
    <scope>NUCLEOTIDE SEQUENCE [LARGE SCALE GENOMIC DNA]</scope>
    <source>
        <strain evidence="1">ATCC 33861</strain>
    </source>
</reference>
<protein>
    <recommendedName>
        <fullName evidence="3">Crp/Fnr family transcriptional regulator</fullName>
    </recommendedName>
</protein>
<dbReference type="AlphaFoldDB" id="D7VMW6"/>
<comment type="caution">
    <text evidence="1">The sequence shown here is derived from an EMBL/GenBank/DDBJ whole genome shotgun (WGS) entry which is preliminary data.</text>
</comment>
<proteinExistence type="predicted"/>